<evidence type="ECO:0000313" key="2">
    <source>
        <dbReference type="EMBL" id="EJU05868.1"/>
    </source>
</evidence>
<sequence>MHRVWLIQDLLIYILGSLEHPEVLRLGMTCRHLWKFAHPRLWTHLGTAKALCAILPDEDQIQIPSDASDSCTLSRPLTAVEWHRFKSSSMWTRTLSIPDTGADTSSEDNTNSDDSSMFTNSDTDDWGPTFRALTLLSTAGQDAYLFPRLEAIDVGLSSPPAARVCSVLLSHLTLIRVEITLWDSFGMWYEQGAPHLWNAMCSSSRTLQHLSISLHLGSLSQPGGLLLSGDLLHCMGSLTTLRLLGIEYNEELIRQVSRISRLQELQLEFSINNRGDLCHPSVACLGELPVLEHWIIRTTGMAVTPNFPRLLHRILSPHLRSVTLTWSQELPQMEETFSLLNQWSSTIEVLRVHVREQQNQAPVKKALTLLTLFPHLRYLDFYSDDLLEISDLEIAHIATAMPRWEVLRFYTSSIQRPFCTRQALIHIACSLNHLKRLTLDLNFDLPEELLTFPLPTHIRPSSRLTEFQTQSSLCTHPDNTAKFLYLLFPHLNSFGSYASQHQWPGKEQLAEALRITFEGY</sequence>
<accession>M5GGP9</accession>
<keyword evidence="3" id="KW-1185">Reference proteome</keyword>
<feature type="compositionally biased region" description="Low complexity" evidence="1">
    <location>
        <begin position="103"/>
        <end position="116"/>
    </location>
</feature>
<feature type="region of interest" description="Disordered" evidence="1">
    <location>
        <begin position="98"/>
        <end position="121"/>
    </location>
</feature>
<reference evidence="2 3" key="1">
    <citation type="journal article" date="2012" name="Science">
        <title>The Paleozoic origin of enzymatic lignin decomposition reconstructed from 31 fungal genomes.</title>
        <authorList>
            <person name="Floudas D."/>
            <person name="Binder M."/>
            <person name="Riley R."/>
            <person name="Barry K."/>
            <person name="Blanchette R.A."/>
            <person name="Henrissat B."/>
            <person name="Martinez A.T."/>
            <person name="Otillar R."/>
            <person name="Spatafora J.W."/>
            <person name="Yadav J.S."/>
            <person name="Aerts A."/>
            <person name="Benoit I."/>
            <person name="Boyd A."/>
            <person name="Carlson A."/>
            <person name="Copeland A."/>
            <person name="Coutinho P.M."/>
            <person name="de Vries R.P."/>
            <person name="Ferreira P."/>
            <person name="Findley K."/>
            <person name="Foster B."/>
            <person name="Gaskell J."/>
            <person name="Glotzer D."/>
            <person name="Gorecki P."/>
            <person name="Heitman J."/>
            <person name="Hesse C."/>
            <person name="Hori C."/>
            <person name="Igarashi K."/>
            <person name="Jurgens J.A."/>
            <person name="Kallen N."/>
            <person name="Kersten P."/>
            <person name="Kohler A."/>
            <person name="Kuees U."/>
            <person name="Kumar T.K.A."/>
            <person name="Kuo A."/>
            <person name="LaButti K."/>
            <person name="Larrondo L.F."/>
            <person name="Lindquist E."/>
            <person name="Ling A."/>
            <person name="Lombard V."/>
            <person name="Lucas S."/>
            <person name="Lundell T."/>
            <person name="Martin R."/>
            <person name="McLaughlin D.J."/>
            <person name="Morgenstern I."/>
            <person name="Morin E."/>
            <person name="Murat C."/>
            <person name="Nagy L.G."/>
            <person name="Nolan M."/>
            <person name="Ohm R.A."/>
            <person name="Patyshakuliyeva A."/>
            <person name="Rokas A."/>
            <person name="Ruiz-Duenas F.J."/>
            <person name="Sabat G."/>
            <person name="Salamov A."/>
            <person name="Samejima M."/>
            <person name="Schmutz J."/>
            <person name="Slot J.C."/>
            <person name="St John F."/>
            <person name="Stenlid J."/>
            <person name="Sun H."/>
            <person name="Sun S."/>
            <person name="Syed K."/>
            <person name="Tsang A."/>
            <person name="Wiebenga A."/>
            <person name="Young D."/>
            <person name="Pisabarro A."/>
            <person name="Eastwood D.C."/>
            <person name="Martin F."/>
            <person name="Cullen D."/>
            <person name="Grigoriev I.V."/>
            <person name="Hibbett D.S."/>
        </authorList>
    </citation>
    <scope>NUCLEOTIDE SEQUENCE [LARGE SCALE GENOMIC DNA]</scope>
    <source>
        <strain evidence="2 3">DJM-731 SS1</strain>
    </source>
</reference>
<evidence type="ECO:0000256" key="1">
    <source>
        <dbReference type="SAM" id="MobiDB-lite"/>
    </source>
</evidence>
<dbReference type="RefSeq" id="XP_040632762.1">
    <property type="nucleotide sequence ID" value="XM_040767910.1"/>
</dbReference>
<name>M5GGP9_DACPD</name>
<dbReference type="GeneID" id="63682972"/>
<proteinExistence type="predicted"/>
<dbReference type="OMA" id="WIHIRSA"/>
<organism evidence="2 3">
    <name type="scientific">Dacryopinax primogenitus (strain DJM 731)</name>
    <name type="common">Brown rot fungus</name>
    <dbReference type="NCBI Taxonomy" id="1858805"/>
    <lineage>
        <taxon>Eukaryota</taxon>
        <taxon>Fungi</taxon>
        <taxon>Dikarya</taxon>
        <taxon>Basidiomycota</taxon>
        <taxon>Agaricomycotina</taxon>
        <taxon>Dacrymycetes</taxon>
        <taxon>Dacrymycetales</taxon>
        <taxon>Dacrymycetaceae</taxon>
        <taxon>Dacryopinax</taxon>
    </lineage>
</organism>
<dbReference type="Gene3D" id="3.80.10.10">
    <property type="entry name" value="Ribonuclease Inhibitor"/>
    <property type="match status" value="1"/>
</dbReference>
<evidence type="ECO:0000313" key="3">
    <source>
        <dbReference type="Proteomes" id="UP000030653"/>
    </source>
</evidence>
<dbReference type="InterPro" id="IPR032675">
    <property type="entry name" value="LRR_dom_sf"/>
</dbReference>
<dbReference type="Proteomes" id="UP000030653">
    <property type="component" value="Unassembled WGS sequence"/>
</dbReference>
<evidence type="ECO:0008006" key="4">
    <source>
        <dbReference type="Google" id="ProtNLM"/>
    </source>
</evidence>
<dbReference type="EMBL" id="JH795856">
    <property type="protein sequence ID" value="EJU05868.1"/>
    <property type="molecule type" value="Genomic_DNA"/>
</dbReference>
<dbReference type="AlphaFoldDB" id="M5GGP9"/>
<protein>
    <recommendedName>
        <fullName evidence="4">F-box domain-containing protein</fullName>
    </recommendedName>
</protein>
<gene>
    <name evidence="2" type="ORF">DACRYDRAFT_104357</name>
</gene>
<dbReference type="HOGENOM" id="CLU_523753_0_0_1"/>